<feature type="compositionally biased region" description="Low complexity" evidence="3">
    <location>
        <begin position="825"/>
        <end position="836"/>
    </location>
</feature>
<evidence type="ECO:0000256" key="3">
    <source>
        <dbReference type="SAM" id="MobiDB-lite"/>
    </source>
</evidence>
<dbReference type="RefSeq" id="WP_344839658.1">
    <property type="nucleotide sequence ID" value="NZ_BAABAA010000002.1"/>
</dbReference>
<sequence>MRQGKARLIERDQHVQELLDVIGAGDSTAVLVTGEAGIGKTSLVREMVARVGPEYRVLVGSCDDFLAPPPLQPIRDAFRVAGGPMATATEPEAVFNDLLAEFRRPTVLVIEDVHWADDATLDVLRYLVHRLDQLPGAIVVLTYREDSLDARHPLRGWLGSLADVPIRRIGLQPLSPAAVRWLAAGSGRDADELYELTGGNPFYVTEVLAGPVDAIPATVVDAVLARFSRLDKESLAVVEQLAVIPTTIELEHITRVIGSRLDGLSQAEQSGVLETHGNTIGFRHELARRAVEQALPPLRRKLLNAHVLDLIMHCDDNGHGARVVHHAVEAGNIDVLLEHGPQAAREASLAGSHRQALAHLEAVLPYANRLDVPERAVLLDDYAWELHIAHRFADAVQAGHKALALFGQLDESVALVETQMRQSRFLYMAGDTAAAIAMSDTAIAIASRVGTVAVRASAAAGRGMLLALTGDAVEAIPELERAHELACEAGRSDIDALCHNYLGLAWCDLGSPTGLKHLRTSIELATLTGDYEAVARGYTNLAEMLYRETHWTELAECLRDGLEYVRERGFGSHAYNLEVHQALLDLRLGEWAAAEERLRRLIDSVDDQGMLSVLSLSSLGRVLARRGAPEAGGLLADVWQRARRQRSLTGLAYAATAYAEWAWLNDRPDLLISIREEIRHLTEIQAFRRLPGSYGWTNPDDPYEQALGLAESADPDDALQALETLDRLGAAPAAAMVRRRLKELGVARIPRGAQNPAEPSRAHRAPARSTGTTRGRPHQPADRGRVGAVHQNSRPPRLRHPRPPRRPHPPGSSRSRPLPRHLPRTLRLTPAPAGAPLGSGGSNLAGVEW</sequence>
<evidence type="ECO:0000256" key="1">
    <source>
        <dbReference type="ARBA" id="ARBA00022741"/>
    </source>
</evidence>
<dbReference type="Proteomes" id="UP001501222">
    <property type="component" value="Unassembled WGS sequence"/>
</dbReference>
<dbReference type="PANTHER" id="PTHR16305:SF35">
    <property type="entry name" value="TRANSCRIPTIONAL ACTIVATOR DOMAIN"/>
    <property type="match status" value="1"/>
</dbReference>
<dbReference type="InterPro" id="IPR011990">
    <property type="entry name" value="TPR-like_helical_dom_sf"/>
</dbReference>
<dbReference type="InterPro" id="IPR027417">
    <property type="entry name" value="P-loop_NTPase"/>
</dbReference>
<comment type="caution">
    <text evidence="5">The sequence shown here is derived from an EMBL/GenBank/DDBJ whole genome shotgun (WGS) entry which is preliminary data.</text>
</comment>
<evidence type="ECO:0000256" key="2">
    <source>
        <dbReference type="ARBA" id="ARBA00022840"/>
    </source>
</evidence>
<accession>A0ABP6WK42</accession>
<feature type="compositionally biased region" description="Basic residues" evidence="3">
    <location>
        <begin position="796"/>
        <end position="808"/>
    </location>
</feature>
<keyword evidence="2" id="KW-0067">ATP-binding</keyword>
<feature type="domain" description="Orc1-like AAA ATPase" evidence="4">
    <location>
        <begin position="8"/>
        <end position="135"/>
    </location>
</feature>
<gene>
    <name evidence="5" type="ORF">GCM10022235_20200</name>
</gene>
<evidence type="ECO:0000313" key="5">
    <source>
        <dbReference type="EMBL" id="GAA3552363.1"/>
    </source>
</evidence>
<name>A0ABP6WK42_9ACTN</name>
<dbReference type="SUPFAM" id="SSF52540">
    <property type="entry name" value="P-loop containing nucleoside triphosphate hydrolases"/>
    <property type="match status" value="1"/>
</dbReference>
<evidence type="ECO:0000313" key="6">
    <source>
        <dbReference type="Proteomes" id="UP001501222"/>
    </source>
</evidence>
<protein>
    <submittedName>
        <fullName evidence="5">AAA family ATPase</fullName>
    </submittedName>
</protein>
<organism evidence="5 6">
    <name type="scientific">Kribbella ginsengisoli</name>
    <dbReference type="NCBI Taxonomy" id="363865"/>
    <lineage>
        <taxon>Bacteria</taxon>
        <taxon>Bacillati</taxon>
        <taxon>Actinomycetota</taxon>
        <taxon>Actinomycetes</taxon>
        <taxon>Propionibacteriales</taxon>
        <taxon>Kribbellaceae</taxon>
        <taxon>Kribbella</taxon>
    </lineage>
</organism>
<proteinExistence type="predicted"/>
<dbReference type="Pfam" id="PF13191">
    <property type="entry name" value="AAA_16"/>
    <property type="match status" value="1"/>
</dbReference>
<keyword evidence="6" id="KW-1185">Reference proteome</keyword>
<dbReference type="SUPFAM" id="SSF48452">
    <property type="entry name" value="TPR-like"/>
    <property type="match status" value="2"/>
</dbReference>
<keyword evidence="1" id="KW-0547">Nucleotide-binding</keyword>
<dbReference type="Gene3D" id="1.25.40.10">
    <property type="entry name" value="Tetratricopeptide repeat domain"/>
    <property type="match status" value="1"/>
</dbReference>
<evidence type="ECO:0000259" key="4">
    <source>
        <dbReference type="Pfam" id="PF13191"/>
    </source>
</evidence>
<dbReference type="InterPro" id="IPR041664">
    <property type="entry name" value="AAA_16"/>
</dbReference>
<feature type="region of interest" description="Disordered" evidence="3">
    <location>
        <begin position="747"/>
        <end position="849"/>
    </location>
</feature>
<dbReference type="PANTHER" id="PTHR16305">
    <property type="entry name" value="TESTICULAR SOLUBLE ADENYLYL CYCLASE"/>
    <property type="match status" value="1"/>
</dbReference>
<dbReference type="Gene3D" id="3.40.50.300">
    <property type="entry name" value="P-loop containing nucleotide triphosphate hydrolases"/>
    <property type="match status" value="1"/>
</dbReference>
<reference evidence="6" key="1">
    <citation type="journal article" date="2019" name="Int. J. Syst. Evol. Microbiol.">
        <title>The Global Catalogue of Microorganisms (GCM) 10K type strain sequencing project: providing services to taxonomists for standard genome sequencing and annotation.</title>
        <authorList>
            <consortium name="The Broad Institute Genomics Platform"/>
            <consortium name="The Broad Institute Genome Sequencing Center for Infectious Disease"/>
            <person name="Wu L."/>
            <person name="Ma J."/>
        </authorList>
    </citation>
    <scope>NUCLEOTIDE SEQUENCE [LARGE SCALE GENOMIC DNA]</scope>
    <source>
        <strain evidence="6">JCM 16928</strain>
    </source>
</reference>
<dbReference type="EMBL" id="BAABAA010000002">
    <property type="protein sequence ID" value="GAA3552363.1"/>
    <property type="molecule type" value="Genomic_DNA"/>
</dbReference>